<dbReference type="InterPro" id="IPR022278">
    <property type="entry name" value="Pser_aminoTfrase"/>
</dbReference>
<comment type="pathway">
    <text evidence="2 12 13">Amino-acid biosynthesis; L-serine biosynthesis; L-serine from 3-phospho-D-glycerate: step 2/3.</text>
</comment>
<comment type="catalytic activity">
    <reaction evidence="10 12">
        <text>4-(phosphooxy)-L-threonine + 2-oxoglutarate = (R)-3-hydroxy-2-oxo-4-phosphooxybutanoate + L-glutamate</text>
        <dbReference type="Rhea" id="RHEA:16573"/>
        <dbReference type="ChEBI" id="CHEBI:16810"/>
        <dbReference type="ChEBI" id="CHEBI:29985"/>
        <dbReference type="ChEBI" id="CHEBI:58452"/>
        <dbReference type="ChEBI" id="CHEBI:58538"/>
        <dbReference type="EC" id="2.6.1.52"/>
    </reaction>
</comment>
<dbReference type="SUPFAM" id="SSF53383">
    <property type="entry name" value="PLP-dependent transferases"/>
    <property type="match status" value="1"/>
</dbReference>
<organism evidence="15 17">
    <name type="scientific">Ferrovum myxofaciens</name>
    <dbReference type="NCBI Taxonomy" id="416213"/>
    <lineage>
        <taxon>Bacteria</taxon>
        <taxon>Pseudomonadati</taxon>
        <taxon>Pseudomonadota</taxon>
        <taxon>Betaproteobacteria</taxon>
        <taxon>Ferrovales</taxon>
        <taxon>Ferrovaceae</taxon>
        <taxon>Ferrovum</taxon>
    </lineage>
</organism>
<dbReference type="OrthoDB" id="9809412at2"/>
<evidence type="ECO:0000313" key="15">
    <source>
        <dbReference type="EMBL" id="KXW58987.1"/>
    </source>
</evidence>
<comment type="pathway">
    <text evidence="1 12">Cofactor biosynthesis; pyridoxine 5'-phosphate biosynthesis; pyridoxine 5'-phosphate from D-erythrose 4-phosphate: step 3/5.</text>
</comment>
<feature type="binding site" evidence="12">
    <location>
        <position position="151"/>
    </location>
    <ligand>
        <name>pyridoxal 5'-phosphate</name>
        <dbReference type="ChEBI" id="CHEBI:597326"/>
    </ligand>
</feature>
<reference evidence="15 17" key="1">
    <citation type="submission" date="2016-01" db="EMBL/GenBank/DDBJ databases">
        <title>Genome sequence of the acidophilic iron oxidising Ferrovum strain Z-31.</title>
        <authorList>
            <person name="Poehlein A."/>
            <person name="Ullrich S.R."/>
            <person name="Schloemann M."/>
            <person name="Muehling M."/>
            <person name="Daniel R."/>
        </authorList>
    </citation>
    <scope>NUCLEOTIDE SEQUENCE [LARGE SCALE GENOMIC DNA]</scope>
    <source>
        <strain evidence="15 17">Z-31</strain>
    </source>
</reference>
<dbReference type="GO" id="GO:0030170">
    <property type="term" value="F:pyridoxal phosphate binding"/>
    <property type="evidence" value="ECO:0007669"/>
    <property type="project" value="UniProtKB-UniRule"/>
</dbReference>
<feature type="domain" description="Aminotransferase class V" evidence="14">
    <location>
        <begin position="4"/>
        <end position="347"/>
    </location>
</feature>
<dbReference type="PANTHER" id="PTHR43247:SF1">
    <property type="entry name" value="PHOSPHOSERINE AMINOTRANSFERASE"/>
    <property type="match status" value="1"/>
</dbReference>
<feature type="binding site" evidence="12">
    <location>
        <position position="171"/>
    </location>
    <ligand>
        <name>pyridoxal 5'-phosphate</name>
        <dbReference type="ChEBI" id="CHEBI:597326"/>
    </ligand>
</feature>
<dbReference type="PIRSF" id="PIRSF000525">
    <property type="entry name" value="SerC"/>
    <property type="match status" value="1"/>
</dbReference>
<dbReference type="GO" id="GO:0004648">
    <property type="term" value="F:O-phospho-L-serine:2-oxoglutarate aminotransferase activity"/>
    <property type="evidence" value="ECO:0007669"/>
    <property type="project" value="UniProtKB-UniRule"/>
</dbReference>
<evidence type="ECO:0000256" key="5">
    <source>
        <dbReference type="ARBA" id="ARBA00022605"/>
    </source>
</evidence>
<dbReference type="EC" id="2.6.1.52" evidence="12"/>
<keyword evidence="6 12" id="KW-0808">Transferase</keyword>
<keyword evidence="9 12" id="KW-0718">Serine biosynthesis</keyword>
<evidence type="ECO:0000313" key="17">
    <source>
        <dbReference type="Proteomes" id="UP000075653"/>
    </source>
</evidence>
<evidence type="ECO:0000256" key="3">
    <source>
        <dbReference type="ARBA" id="ARBA00006904"/>
    </source>
</evidence>
<evidence type="ECO:0000256" key="2">
    <source>
        <dbReference type="ARBA" id="ARBA00005099"/>
    </source>
</evidence>
<dbReference type="EMBL" id="LRRD01000007">
    <property type="protein sequence ID" value="KXW58987.1"/>
    <property type="molecule type" value="Genomic_DNA"/>
</dbReference>
<accession>A0A149W0J2</accession>
<comment type="similarity">
    <text evidence="3 12">Belongs to the class-V pyridoxal-phosphate-dependent aminotransferase family. SerC subfamily.</text>
</comment>
<sequence>MRAYNFSAGPATLPTEVLTQVQEELLDWRGKGVSVMELSHRGPEFMEILATAERDLRALLAIPDHYRVIFCQEGASAHWDMIPLNLLQGRSRADYIETGYWSYRAIEEGRRYCQVNIAASNRRDKFCALPSFEEWRLDPGAAYVHYCSNETIDGLEFNWIPDVGKVPLVVDMSSHFLSRSVPVERFGMIYAGAQKNIGPAGLSLVIIRDDLLRTPAPGTPFLMDYHAQVLANSMLNTPPTFTIWVAGLVFQWIKRQGGLEVMDRQAQQKSELLYTTLDRSGFYRTTVKPADRSRMNIPFHLLDPVLDEVFLREAESRHLLQLRGHRMSGGFRASIYNAMPVAGVHALVDFLEEFERHYG</sequence>
<keyword evidence="5 12" id="KW-0028">Amino-acid biosynthesis</keyword>
<comment type="function">
    <text evidence="12">Catalyzes the reversible conversion of 3-phosphohydroxypyruvate to phosphoserine and of 3-hydroxy-2-oxo-4-phosphonooxybutanoate to phosphohydroxythreonine.</text>
</comment>
<dbReference type="Gene3D" id="3.90.1150.10">
    <property type="entry name" value="Aspartate Aminotransferase, domain 1"/>
    <property type="match status" value="1"/>
</dbReference>
<accession>A0A8F3DU29</accession>
<dbReference type="FunFam" id="3.40.640.10:FF:000010">
    <property type="entry name" value="Phosphoserine aminotransferase"/>
    <property type="match status" value="1"/>
</dbReference>
<evidence type="ECO:0000256" key="11">
    <source>
        <dbReference type="ARBA" id="ARBA00049007"/>
    </source>
</evidence>
<dbReference type="PATRIC" id="fig|1789004.3.peg.508"/>
<gene>
    <name evidence="12 15" type="primary">serC</name>
    <name evidence="15" type="ORF">FEMY_05090</name>
    <name evidence="16" type="ORF">JZL65_03615</name>
</gene>
<dbReference type="GeneID" id="301708746"/>
<dbReference type="UniPathway" id="UPA00135">
    <property type="reaction ID" value="UER00197"/>
</dbReference>
<comment type="cofactor">
    <cofactor evidence="12">
        <name>pyridoxal 5'-phosphate</name>
        <dbReference type="ChEBI" id="CHEBI:597326"/>
    </cofactor>
    <text evidence="12">Binds 1 pyridoxal phosphate per subunit.</text>
</comment>
<dbReference type="PANTHER" id="PTHR43247">
    <property type="entry name" value="PHOSPHOSERINE AMINOTRANSFERASE"/>
    <property type="match status" value="1"/>
</dbReference>
<dbReference type="AlphaFoldDB" id="A0A8F3DU29"/>
<evidence type="ECO:0000256" key="6">
    <source>
        <dbReference type="ARBA" id="ARBA00022679"/>
    </source>
</evidence>
<dbReference type="UniPathway" id="UPA00244">
    <property type="reaction ID" value="UER00311"/>
</dbReference>
<dbReference type="GO" id="GO:0005737">
    <property type="term" value="C:cytoplasm"/>
    <property type="evidence" value="ECO:0007669"/>
    <property type="project" value="UniProtKB-SubCell"/>
</dbReference>
<dbReference type="RefSeq" id="WP_031596206.1">
    <property type="nucleotide sequence ID" value="NZ_CP053675.1"/>
</dbReference>
<dbReference type="InterPro" id="IPR015422">
    <property type="entry name" value="PyrdxlP-dep_Trfase_small"/>
</dbReference>
<keyword evidence="8 12" id="KW-0664">Pyridoxine biosynthesis</keyword>
<dbReference type="PROSITE" id="PS00595">
    <property type="entry name" value="AA_TRANSFER_CLASS_5"/>
    <property type="match status" value="1"/>
</dbReference>
<feature type="binding site" evidence="12">
    <location>
        <position position="101"/>
    </location>
    <ligand>
        <name>pyridoxal 5'-phosphate</name>
        <dbReference type="ChEBI" id="CHEBI:597326"/>
    </ligand>
</feature>
<dbReference type="InterPro" id="IPR000192">
    <property type="entry name" value="Aminotrans_V_dom"/>
</dbReference>
<dbReference type="GO" id="GO:0008615">
    <property type="term" value="P:pyridoxine biosynthetic process"/>
    <property type="evidence" value="ECO:0007669"/>
    <property type="project" value="UniProtKB-UniRule"/>
</dbReference>
<feature type="modified residue" description="N6-(pyridoxal phosphate)lysine" evidence="12">
    <location>
        <position position="195"/>
    </location>
</feature>
<keyword evidence="12" id="KW-0963">Cytoplasm</keyword>
<dbReference type="InterPro" id="IPR015421">
    <property type="entry name" value="PyrdxlP-dep_Trfase_major"/>
</dbReference>
<evidence type="ECO:0000256" key="4">
    <source>
        <dbReference type="ARBA" id="ARBA00022576"/>
    </source>
</evidence>
<dbReference type="NCBIfam" id="TIGR01364">
    <property type="entry name" value="serC_1"/>
    <property type="match status" value="1"/>
</dbReference>
<dbReference type="EMBL" id="CP071137">
    <property type="protein sequence ID" value="QWY78176.1"/>
    <property type="molecule type" value="Genomic_DNA"/>
</dbReference>
<dbReference type="Pfam" id="PF00266">
    <property type="entry name" value="Aminotran_5"/>
    <property type="match status" value="1"/>
</dbReference>
<dbReference type="GO" id="GO:0006564">
    <property type="term" value="P:L-serine biosynthetic process"/>
    <property type="evidence" value="ECO:0007669"/>
    <property type="project" value="UniProtKB-UniRule"/>
</dbReference>
<name>A0A8F3DU29_9PROT</name>
<reference evidence="16" key="2">
    <citation type="submission" date="2021-02" db="EMBL/GenBank/DDBJ databases">
        <title>Comparative genomics of Ferrovum myxofaciens strains, predominant extremophile bacteria forming large biofilm stalactites in acid mine ecosystems.</title>
        <authorList>
            <person name="Burkartova K."/>
            <person name="Ridl J."/>
            <person name="Pajer P."/>
            <person name="Falteisek L."/>
        </authorList>
    </citation>
    <scope>NUCLEOTIDE SEQUENCE</scope>
    <source>
        <strain evidence="16">MI1III</strain>
    </source>
</reference>
<evidence type="ECO:0000313" key="16">
    <source>
        <dbReference type="EMBL" id="QWY78176.1"/>
    </source>
</evidence>
<feature type="binding site" evidence="12">
    <location>
        <begin position="75"/>
        <end position="76"/>
    </location>
    <ligand>
        <name>pyridoxal 5'-phosphate</name>
        <dbReference type="ChEBI" id="CHEBI:597326"/>
    </ligand>
</feature>
<evidence type="ECO:0000259" key="14">
    <source>
        <dbReference type="Pfam" id="PF00266"/>
    </source>
</evidence>
<evidence type="ECO:0000256" key="7">
    <source>
        <dbReference type="ARBA" id="ARBA00022898"/>
    </source>
</evidence>
<dbReference type="Gene3D" id="3.40.640.10">
    <property type="entry name" value="Type I PLP-dependent aspartate aminotransferase-like (Major domain)"/>
    <property type="match status" value="1"/>
</dbReference>
<dbReference type="HAMAP" id="MF_00160">
    <property type="entry name" value="SerC_aminotrans_5"/>
    <property type="match status" value="1"/>
</dbReference>
<evidence type="ECO:0000256" key="9">
    <source>
        <dbReference type="ARBA" id="ARBA00023299"/>
    </source>
</evidence>
<evidence type="ECO:0000256" key="1">
    <source>
        <dbReference type="ARBA" id="ARBA00004915"/>
    </source>
</evidence>
<keyword evidence="17" id="KW-1185">Reference proteome</keyword>
<dbReference type="Proteomes" id="UP000683551">
    <property type="component" value="Chromosome"/>
</dbReference>
<evidence type="ECO:0000256" key="10">
    <source>
        <dbReference type="ARBA" id="ARBA00047630"/>
    </source>
</evidence>
<proteinExistence type="inferred from homology"/>
<evidence type="ECO:0000256" key="8">
    <source>
        <dbReference type="ARBA" id="ARBA00023096"/>
    </source>
</evidence>
<feature type="binding site" evidence="12">
    <location>
        <position position="194"/>
    </location>
    <ligand>
        <name>pyridoxal 5'-phosphate</name>
        <dbReference type="ChEBI" id="CHEBI:597326"/>
    </ligand>
</feature>
<evidence type="ECO:0000256" key="13">
    <source>
        <dbReference type="RuleBase" id="RU004505"/>
    </source>
</evidence>
<dbReference type="Proteomes" id="UP000075653">
    <property type="component" value="Unassembled WGS sequence"/>
</dbReference>
<protein>
    <recommendedName>
        <fullName evidence="12">Phosphoserine aminotransferase</fullName>
        <ecNumber evidence="12">2.6.1.52</ecNumber>
    </recommendedName>
    <alternativeName>
        <fullName evidence="12">Phosphohydroxythreonine aminotransferase</fullName>
        <shortName evidence="12">PSAT</shortName>
    </alternativeName>
</protein>
<comment type="caution">
    <text evidence="12">Lacks conserved residue(s) required for the propagation of feature annotation.</text>
</comment>
<feature type="binding site" evidence="12">
    <location>
        <position position="41"/>
    </location>
    <ligand>
        <name>L-glutamate</name>
        <dbReference type="ChEBI" id="CHEBI:29985"/>
    </ligand>
</feature>
<dbReference type="FunFam" id="3.90.1150.10:FF:000006">
    <property type="entry name" value="Phosphoserine aminotransferase"/>
    <property type="match status" value="1"/>
</dbReference>
<comment type="subcellular location">
    <subcellularLocation>
        <location evidence="12">Cytoplasm</location>
    </subcellularLocation>
</comment>
<dbReference type="InterPro" id="IPR020578">
    <property type="entry name" value="Aminotrans_V_PyrdxlP_BS"/>
</dbReference>
<comment type="catalytic activity">
    <reaction evidence="11 12 13">
        <text>O-phospho-L-serine + 2-oxoglutarate = 3-phosphooxypyruvate + L-glutamate</text>
        <dbReference type="Rhea" id="RHEA:14329"/>
        <dbReference type="ChEBI" id="CHEBI:16810"/>
        <dbReference type="ChEBI" id="CHEBI:18110"/>
        <dbReference type="ChEBI" id="CHEBI:29985"/>
        <dbReference type="ChEBI" id="CHEBI:57524"/>
        <dbReference type="EC" id="2.6.1.52"/>
    </reaction>
</comment>
<keyword evidence="7 12" id="KW-0663">Pyridoxal phosphate</keyword>
<keyword evidence="4 12" id="KW-0032">Aminotransferase</keyword>
<feature type="binding site" evidence="12">
    <location>
        <begin position="236"/>
        <end position="237"/>
    </location>
    <ligand>
        <name>pyridoxal 5'-phosphate</name>
        <dbReference type="ChEBI" id="CHEBI:597326"/>
    </ligand>
</feature>
<dbReference type="NCBIfam" id="NF003764">
    <property type="entry name" value="PRK05355.1"/>
    <property type="match status" value="1"/>
</dbReference>
<evidence type="ECO:0000256" key="12">
    <source>
        <dbReference type="HAMAP-Rule" id="MF_00160"/>
    </source>
</evidence>
<dbReference type="InterPro" id="IPR015424">
    <property type="entry name" value="PyrdxlP-dep_Trfase"/>
</dbReference>
<comment type="subunit">
    <text evidence="12">Homodimer.</text>
</comment>